<evidence type="ECO:0000256" key="1">
    <source>
        <dbReference type="SAM" id="MobiDB-lite"/>
    </source>
</evidence>
<protein>
    <recommendedName>
        <fullName evidence="6">Helix-turn-helix domain-containing protein</fullName>
    </recommendedName>
</protein>
<organism evidence="2 5">
    <name type="scientific">Deinococcus wulumuqiensis</name>
    <dbReference type="NCBI Taxonomy" id="980427"/>
    <lineage>
        <taxon>Bacteria</taxon>
        <taxon>Thermotogati</taxon>
        <taxon>Deinococcota</taxon>
        <taxon>Deinococci</taxon>
        <taxon>Deinococcales</taxon>
        <taxon>Deinococcaceae</taxon>
        <taxon>Deinococcus</taxon>
    </lineage>
</organism>
<dbReference type="EMBL" id="BMMA01000052">
    <property type="protein sequence ID" value="GGI93410.1"/>
    <property type="molecule type" value="Genomic_DNA"/>
</dbReference>
<evidence type="ECO:0000313" key="5">
    <source>
        <dbReference type="Proteomes" id="UP000652720"/>
    </source>
</evidence>
<gene>
    <name evidence="3" type="ORF">GCM10008021_29040</name>
    <name evidence="2" type="ORF">GCM10010914_30030</name>
</gene>
<feature type="region of interest" description="Disordered" evidence="1">
    <location>
        <begin position="1"/>
        <end position="23"/>
    </location>
</feature>
<dbReference type="Proteomes" id="UP000652720">
    <property type="component" value="Unassembled WGS sequence"/>
</dbReference>
<dbReference type="EMBL" id="BMLZ01000060">
    <property type="protein sequence ID" value="GGP31253.1"/>
    <property type="molecule type" value="Genomic_DNA"/>
</dbReference>
<evidence type="ECO:0000313" key="2">
    <source>
        <dbReference type="EMBL" id="GGI93410.1"/>
    </source>
</evidence>
<keyword evidence="4" id="KW-1185">Reference proteome</keyword>
<sequence length="419" mass="46351">MSIADDVMSQGGRLPPLTPSQTQRANEFLAMVSLTAGLGADHGVSRDQTEPDRPHSLNQEGPAPSEPPAWMVTLDELETALNRRPSPRVHRQLQPVAPLAELLDLKQFRPKRGRGAGTAGAAALAARLDTLARTRLATCPHLYSRTGHPPRQIILHLSAELLAAALGVSDNTLRRWTAQLQEAGFVRAALHYTSMTNREGRRLTVVDGTLYAVRLVPGHTARLRYADYKRAYRDLDADRQAGRTAYNAIRNARQRWQSEAAADVLDTDSHSAGSQVPMRETVQEELHRQLQRWAVTPGSVTTDHPLHTDHAQIAPDELNPAIHSVQDVVYVLPVLTQVPASRRAALVNILGSVLARSLDDQHSHAWYCGLIWQAWRAENGRHGGLQVLAAQLQRLEVDRREWPELRRPAALLAARLRAA</sequence>
<reference evidence="3" key="1">
    <citation type="journal article" date="2014" name="Int. J. Syst. Evol. Microbiol.">
        <title>Complete genome of a new Firmicutes species belonging to the dominant human colonic microbiota ('Ruminococcus bicirculans') reveals two chromosomes and a selective capacity to utilize plant glucans.</title>
        <authorList>
            <consortium name="NISC Comparative Sequencing Program"/>
            <person name="Wegmann U."/>
            <person name="Louis P."/>
            <person name="Goesmann A."/>
            <person name="Henrissat B."/>
            <person name="Duncan S.H."/>
            <person name="Flint H.J."/>
        </authorList>
    </citation>
    <scope>NUCLEOTIDE SEQUENCE</scope>
    <source>
        <strain evidence="3">CGMCC 1.8884</strain>
    </source>
</reference>
<reference evidence="4" key="3">
    <citation type="journal article" date="2019" name="Int. J. Syst. Evol. Microbiol.">
        <title>The Global Catalogue of Microorganisms (GCM) 10K type strain sequencing project: providing services to taxonomists for standard genome sequencing and annotation.</title>
        <authorList>
            <consortium name="The Broad Institute Genomics Platform"/>
            <consortium name="The Broad Institute Genome Sequencing Center for Infectious Disease"/>
            <person name="Wu L."/>
            <person name="Ma J."/>
        </authorList>
    </citation>
    <scope>NUCLEOTIDE SEQUENCE [LARGE SCALE GENOMIC DNA]</scope>
    <source>
        <strain evidence="4">CGMCC 1.8884</strain>
    </source>
</reference>
<accession>A0AAV4K8H7</accession>
<evidence type="ECO:0000313" key="4">
    <source>
        <dbReference type="Proteomes" id="UP000630135"/>
    </source>
</evidence>
<comment type="caution">
    <text evidence="2">The sequence shown here is derived from an EMBL/GenBank/DDBJ whole genome shotgun (WGS) entry which is preliminary data.</text>
</comment>
<dbReference type="Proteomes" id="UP000630135">
    <property type="component" value="Unassembled WGS sequence"/>
</dbReference>
<reference evidence="2" key="4">
    <citation type="submission" date="2023-08" db="EMBL/GenBank/DDBJ databases">
        <authorList>
            <person name="Sun Q."/>
            <person name="Zhou Y."/>
        </authorList>
    </citation>
    <scope>NUCLEOTIDE SEQUENCE</scope>
    <source>
        <strain evidence="3">CGMCC 1.8884</strain>
        <strain evidence="2">CGMCC 1.8885</strain>
    </source>
</reference>
<feature type="compositionally biased region" description="Basic and acidic residues" evidence="1">
    <location>
        <begin position="43"/>
        <end position="55"/>
    </location>
</feature>
<proteinExistence type="predicted"/>
<evidence type="ECO:0008006" key="6">
    <source>
        <dbReference type="Google" id="ProtNLM"/>
    </source>
</evidence>
<evidence type="ECO:0000313" key="3">
    <source>
        <dbReference type="EMBL" id="GGP31253.1"/>
    </source>
</evidence>
<name>A0AAV4K8H7_9DEIO</name>
<reference evidence="2" key="2">
    <citation type="journal article" date="2014" name="Int. J. Syst. Evol. Microbiol.">
        <title>Complete genome sequence of Corynebacterium casei LMG S-19264T (=DSM 44701T), isolated from a smear-ripened cheese.</title>
        <authorList>
            <consortium name="US DOE Joint Genome Institute (JGI-PGF)"/>
            <person name="Walter F."/>
            <person name="Albersmeier A."/>
            <person name="Kalinowski J."/>
            <person name="Ruckert C."/>
        </authorList>
    </citation>
    <scope>NUCLEOTIDE SEQUENCE</scope>
    <source>
        <strain evidence="2">CGMCC 1.8885</strain>
    </source>
</reference>
<dbReference type="AlphaFoldDB" id="A0AAV4K8H7"/>
<feature type="region of interest" description="Disordered" evidence="1">
    <location>
        <begin position="40"/>
        <end position="69"/>
    </location>
</feature>